<feature type="transmembrane region" description="Helical" evidence="2">
    <location>
        <begin position="154"/>
        <end position="172"/>
    </location>
</feature>
<evidence type="ECO:0000313" key="4">
    <source>
        <dbReference type="Proteomes" id="UP000288291"/>
    </source>
</evidence>
<evidence type="ECO:0000313" key="3">
    <source>
        <dbReference type="EMBL" id="RVU70458.1"/>
    </source>
</evidence>
<dbReference type="PIRSF" id="PIRSF033111">
    <property type="entry name" value="UCP033111"/>
    <property type="match status" value="1"/>
</dbReference>
<dbReference type="Proteomes" id="UP000288291">
    <property type="component" value="Unassembled WGS sequence"/>
</dbReference>
<feature type="region of interest" description="Disordered" evidence="1">
    <location>
        <begin position="1"/>
        <end position="32"/>
    </location>
</feature>
<evidence type="ECO:0000256" key="1">
    <source>
        <dbReference type="SAM" id="MobiDB-lite"/>
    </source>
</evidence>
<protein>
    <submittedName>
        <fullName evidence="3">DUF1129 family protein</fullName>
    </submittedName>
</protein>
<feature type="transmembrane region" description="Helical" evidence="2">
    <location>
        <begin position="124"/>
        <end position="142"/>
    </location>
</feature>
<sequence length="262" mass="29498">MSEENKKQKIDEKKQAKLKAQTASQNQDEELQNMAPAKLRTMLTNKNSDYVFRLQKELREQGNMSEAEATSKVDELLPDIIIAQRHAQTANNLFMASPKMKADQILHPVQKPKTIMDLPFWQRAVDNGLFWLAIMMAIYGIMELFSTKQAQTSANGVLTIASTGILLGIFMAKYNELIMPNVNGKPKISWPRVILISVGLVVVIVIWLGLLSLPVFRVINPVLPGIWYIIIAAAAYGIRYLFRKKYQIVGSAFGPNPPRKQS</sequence>
<gene>
    <name evidence="3" type="ORF">EJK17_07620</name>
</gene>
<dbReference type="EMBL" id="RXIA01000019">
    <property type="protein sequence ID" value="RVU70458.1"/>
    <property type="molecule type" value="Genomic_DNA"/>
</dbReference>
<accession>A0A437SU48</accession>
<dbReference type="AlphaFoldDB" id="A0A437SU48"/>
<comment type="caution">
    <text evidence="3">The sequence shown here is derived from an EMBL/GenBank/DDBJ whole genome shotgun (WGS) entry which is preliminary data.</text>
</comment>
<reference evidence="3 4" key="1">
    <citation type="submission" date="2018-12" db="EMBL/GenBank/DDBJ databases">
        <authorList>
            <person name="Meng J."/>
        </authorList>
    </citation>
    <scope>NUCLEOTIDE SEQUENCE [LARGE SCALE GENOMIC DNA]</scope>
    <source>
        <strain evidence="3 4">HT111-2</strain>
    </source>
</reference>
<keyword evidence="2" id="KW-0812">Transmembrane</keyword>
<dbReference type="RefSeq" id="WP_103662013.1">
    <property type="nucleotide sequence ID" value="NZ_ML136887.1"/>
</dbReference>
<dbReference type="Pfam" id="PF06570">
    <property type="entry name" value="DUF1129"/>
    <property type="match status" value="1"/>
</dbReference>
<organism evidence="3 4">
    <name type="scientific">Lactobacillus xujianguonis</name>
    <dbReference type="NCBI Taxonomy" id="2495899"/>
    <lineage>
        <taxon>Bacteria</taxon>
        <taxon>Bacillati</taxon>
        <taxon>Bacillota</taxon>
        <taxon>Bacilli</taxon>
        <taxon>Lactobacillales</taxon>
        <taxon>Lactobacillaceae</taxon>
        <taxon>Lactobacillus</taxon>
    </lineage>
</organism>
<keyword evidence="4" id="KW-1185">Reference proteome</keyword>
<feature type="compositionally biased region" description="Basic and acidic residues" evidence="1">
    <location>
        <begin position="1"/>
        <end position="15"/>
    </location>
</feature>
<feature type="transmembrane region" description="Helical" evidence="2">
    <location>
        <begin position="193"/>
        <end position="213"/>
    </location>
</feature>
<evidence type="ECO:0000256" key="2">
    <source>
        <dbReference type="SAM" id="Phobius"/>
    </source>
</evidence>
<keyword evidence="2" id="KW-0472">Membrane</keyword>
<dbReference type="InterPro" id="IPR009214">
    <property type="entry name" value="DUF1129"/>
</dbReference>
<name>A0A437SU48_9LACO</name>
<keyword evidence="2" id="KW-1133">Transmembrane helix</keyword>
<feature type="transmembrane region" description="Helical" evidence="2">
    <location>
        <begin position="225"/>
        <end position="242"/>
    </location>
</feature>
<proteinExistence type="predicted"/>